<sequence length="204" mass="23872">MCNFISRSDQLAARMFSIQSSIAKHGPCIVHINILIRSISKISDLDMEYSAQLTFREEWKDSRLKYDDMHGKIRYLTLTDPNKIWKPDLFFRNEKEGHFHDIIMPNVLLRIHPEGDVLYSIRISLVLSCPMDLKYYPLDRQLCNISMASCELLIHNGYTTEDLVFIWKKESPVQVTKHLHLPRFALQKYSTSYCTSRTNTGKNI</sequence>
<proteinExistence type="inferred from homology"/>
<reference evidence="5 6" key="1">
    <citation type="journal article" date="2018" name="Gigascience">
        <title>Genomes of trombidid mites reveal novel predicted allergens and laterally-transferred genes associated with secondary metabolism.</title>
        <authorList>
            <person name="Dong X."/>
            <person name="Chaisiri K."/>
            <person name="Xia D."/>
            <person name="Armstrong S.D."/>
            <person name="Fang Y."/>
            <person name="Donnelly M.J."/>
            <person name="Kadowaki T."/>
            <person name="McGarry J.W."/>
            <person name="Darby A.C."/>
            <person name="Makepeace B.L."/>
        </authorList>
    </citation>
    <scope>NUCLEOTIDE SEQUENCE [LARGE SCALE GENOMIC DNA]</scope>
    <source>
        <strain evidence="5">UoL-UT</strain>
    </source>
</reference>
<accession>A0A443S1P7</accession>
<dbReference type="Gene3D" id="2.70.170.10">
    <property type="entry name" value="Neurotransmitter-gated ion-channel ligand-binding domain"/>
    <property type="match status" value="1"/>
</dbReference>
<keyword evidence="3" id="KW-0406">Ion transport</keyword>
<dbReference type="STRING" id="299467.A0A443S1P7"/>
<dbReference type="CDD" id="cd18993">
    <property type="entry name" value="LGIC_ECD_GluCl"/>
    <property type="match status" value="1"/>
</dbReference>
<protein>
    <submittedName>
        <fullName evidence="5">Glutamate gated chloride channel GluCl5-like protein</fullName>
    </submittedName>
</protein>
<keyword evidence="3" id="KW-0813">Transport</keyword>
<dbReference type="InterPro" id="IPR018000">
    <property type="entry name" value="Neurotransmitter_ion_chnl_CS"/>
</dbReference>
<dbReference type="EMBL" id="NCKV01012154">
    <property type="protein sequence ID" value="RWS21452.1"/>
    <property type="molecule type" value="Genomic_DNA"/>
</dbReference>
<organism evidence="5 6">
    <name type="scientific">Leptotrombidium deliense</name>
    <dbReference type="NCBI Taxonomy" id="299467"/>
    <lineage>
        <taxon>Eukaryota</taxon>
        <taxon>Metazoa</taxon>
        <taxon>Ecdysozoa</taxon>
        <taxon>Arthropoda</taxon>
        <taxon>Chelicerata</taxon>
        <taxon>Arachnida</taxon>
        <taxon>Acari</taxon>
        <taxon>Acariformes</taxon>
        <taxon>Trombidiformes</taxon>
        <taxon>Prostigmata</taxon>
        <taxon>Anystina</taxon>
        <taxon>Parasitengona</taxon>
        <taxon>Trombiculoidea</taxon>
        <taxon>Trombiculidae</taxon>
        <taxon>Leptotrombidium</taxon>
    </lineage>
</organism>
<comment type="similarity">
    <text evidence="3">Belongs to the ligand-gated ion channel (TC 1.A.9) family.</text>
</comment>
<evidence type="ECO:0000259" key="4">
    <source>
        <dbReference type="Pfam" id="PF02931"/>
    </source>
</evidence>
<dbReference type="Proteomes" id="UP000288716">
    <property type="component" value="Unassembled WGS sequence"/>
</dbReference>
<evidence type="ECO:0000256" key="2">
    <source>
        <dbReference type="ARBA" id="ARBA00023136"/>
    </source>
</evidence>
<dbReference type="PRINTS" id="PR00252">
    <property type="entry name" value="NRIONCHANNEL"/>
</dbReference>
<comment type="caution">
    <text evidence="5">The sequence shown here is derived from an EMBL/GenBank/DDBJ whole genome shotgun (WGS) entry which is preliminary data.</text>
</comment>
<keyword evidence="3" id="KW-0407">Ion channel</keyword>
<evidence type="ECO:0000313" key="6">
    <source>
        <dbReference type="Proteomes" id="UP000288716"/>
    </source>
</evidence>
<dbReference type="PANTHER" id="PTHR18945">
    <property type="entry name" value="NEUROTRANSMITTER GATED ION CHANNEL"/>
    <property type="match status" value="1"/>
</dbReference>
<dbReference type="SUPFAM" id="SSF63712">
    <property type="entry name" value="Nicotinic receptor ligand binding domain-like"/>
    <property type="match status" value="1"/>
</dbReference>
<dbReference type="AlphaFoldDB" id="A0A443S1P7"/>
<dbReference type="InterPro" id="IPR006202">
    <property type="entry name" value="Neur_chan_lig-bd"/>
</dbReference>
<dbReference type="GO" id="GO:0016020">
    <property type="term" value="C:membrane"/>
    <property type="evidence" value="ECO:0007669"/>
    <property type="project" value="UniProtKB-SubCell"/>
</dbReference>
<dbReference type="VEuPathDB" id="VectorBase:LDEU010588"/>
<name>A0A443S1P7_9ACAR</name>
<evidence type="ECO:0000313" key="5">
    <source>
        <dbReference type="EMBL" id="RWS21452.1"/>
    </source>
</evidence>
<keyword evidence="6" id="KW-1185">Reference proteome</keyword>
<keyword evidence="2" id="KW-0472">Membrane</keyword>
<gene>
    <name evidence="5" type="ORF">B4U80_01180</name>
</gene>
<dbReference type="Pfam" id="PF02931">
    <property type="entry name" value="Neur_chan_LBD"/>
    <property type="match status" value="1"/>
</dbReference>
<dbReference type="GO" id="GO:0004888">
    <property type="term" value="F:transmembrane signaling receptor activity"/>
    <property type="evidence" value="ECO:0007669"/>
    <property type="project" value="InterPro"/>
</dbReference>
<dbReference type="InterPro" id="IPR036734">
    <property type="entry name" value="Neur_chan_lig-bd_sf"/>
</dbReference>
<dbReference type="InterPro" id="IPR006201">
    <property type="entry name" value="Neur_channel"/>
</dbReference>
<evidence type="ECO:0000256" key="3">
    <source>
        <dbReference type="RuleBase" id="RU000687"/>
    </source>
</evidence>
<comment type="subcellular location">
    <subcellularLocation>
        <location evidence="1">Membrane</location>
        <topology evidence="1">Multi-pass membrane protein</topology>
    </subcellularLocation>
</comment>
<dbReference type="GO" id="GO:0005230">
    <property type="term" value="F:extracellular ligand-gated monoatomic ion channel activity"/>
    <property type="evidence" value="ECO:0007669"/>
    <property type="project" value="InterPro"/>
</dbReference>
<dbReference type="PROSITE" id="PS00236">
    <property type="entry name" value="NEUROTR_ION_CHANNEL"/>
    <property type="match status" value="1"/>
</dbReference>
<dbReference type="OrthoDB" id="6504163at2759"/>
<evidence type="ECO:0000256" key="1">
    <source>
        <dbReference type="ARBA" id="ARBA00004141"/>
    </source>
</evidence>
<feature type="domain" description="Neurotransmitter-gated ion-channel ligand-binding" evidence="4">
    <location>
        <begin position="24"/>
        <end position="191"/>
    </location>
</feature>